<dbReference type="Proteomes" id="UP000585609">
    <property type="component" value="Unassembled WGS sequence"/>
</dbReference>
<dbReference type="GO" id="GO:0019464">
    <property type="term" value="P:glycine decarboxylation via glycine cleavage system"/>
    <property type="evidence" value="ECO:0007669"/>
    <property type="project" value="TreeGrafter"/>
</dbReference>
<protein>
    <submittedName>
        <fullName evidence="3">Glycine dehydrogenase subunit 2</fullName>
    </submittedName>
</protein>
<evidence type="ECO:0000313" key="3">
    <source>
        <dbReference type="EMBL" id="GFP19061.1"/>
    </source>
</evidence>
<evidence type="ECO:0000313" key="5">
    <source>
        <dbReference type="EMBL" id="GFP29646.1"/>
    </source>
</evidence>
<comment type="function">
    <text evidence="1">The glycine cleavage system catalyzes the degradation of glycine. The P protein binds the alpha-amino group of glycine through its pyridoxal phosphate cofactor; CO(2) is released and the remaining methylamine moiety is then transferred to the lipoamide cofactor of the H protein.</text>
</comment>
<feature type="compositionally biased region" description="Basic and acidic residues" evidence="2">
    <location>
        <begin position="167"/>
        <end position="177"/>
    </location>
</feature>
<dbReference type="PANTHER" id="PTHR11773">
    <property type="entry name" value="GLYCINE DEHYDROGENASE, DECARBOXYLATING"/>
    <property type="match status" value="1"/>
</dbReference>
<evidence type="ECO:0000256" key="2">
    <source>
        <dbReference type="SAM" id="MobiDB-lite"/>
    </source>
</evidence>
<dbReference type="PANTHER" id="PTHR11773:SF1">
    <property type="entry name" value="GLYCINE DEHYDROGENASE (DECARBOXYLATING), MITOCHONDRIAL"/>
    <property type="match status" value="1"/>
</dbReference>
<name>A0A6V8NI79_9ACTN</name>
<dbReference type="AlphaFoldDB" id="A0A6V8NI79"/>
<dbReference type="GO" id="GO:0005960">
    <property type="term" value="C:glycine cleavage complex"/>
    <property type="evidence" value="ECO:0007669"/>
    <property type="project" value="TreeGrafter"/>
</dbReference>
<organism evidence="3 6">
    <name type="scientific">Candidatus Hakubella thermalkaliphila</name>
    <dbReference type="NCBI Taxonomy" id="2754717"/>
    <lineage>
        <taxon>Bacteria</taxon>
        <taxon>Bacillati</taxon>
        <taxon>Actinomycetota</taxon>
        <taxon>Actinomycetota incertae sedis</taxon>
        <taxon>Candidatus Hakubellales</taxon>
        <taxon>Candidatus Hakubellaceae</taxon>
        <taxon>Candidatus Hakubella</taxon>
    </lineage>
</organism>
<dbReference type="GO" id="GO:0005829">
    <property type="term" value="C:cytosol"/>
    <property type="evidence" value="ECO:0007669"/>
    <property type="project" value="TreeGrafter"/>
</dbReference>
<dbReference type="Gene3D" id="3.40.640.10">
    <property type="entry name" value="Type I PLP-dependent aspartate aminotransferase-like (Major domain)"/>
    <property type="match status" value="1"/>
</dbReference>
<dbReference type="GO" id="GO:0016594">
    <property type="term" value="F:glycine binding"/>
    <property type="evidence" value="ECO:0007669"/>
    <property type="project" value="TreeGrafter"/>
</dbReference>
<dbReference type="InterPro" id="IPR020581">
    <property type="entry name" value="GDC_P"/>
</dbReference>
<evidence type="ECO:0000256" key="1">
    <source>
        <dbReference type="ARBA" id="ARBA00003788"/>
    </source>
</evidence>
<comment type="caution">
    <text evidence="3">The sequence shown here is derived from an EMBL/GenBank/DDBJ whole genome shotgun (WGS) entry which is preliminary data.</text>
</comment>
<evidence type="ECO:0000313" key="8">
    <source>
        <dbReference type="Proteomes" id="UP000588083"/>
    </source>
</evidence>
<dbReference type="EMBL" id="BLRU01000033">
    <property type="protein sequence ID" value="GFP19061.1"/>
    <property type="molecule type" value="Genomic_DNA"/>
</dbReference>
<keyword evidence="8" id="KW-1185">Reference proteome</keyword>
<dbReference type="InterPro" id="IPR015421">
    <property type="entry name" value="PyrdxlP-dep_Trfase_major"/>
</dbReference>
<evidence type="ECO:0000313" key="6">
    <source>
        <dbReference type="Proteomes" id="UP000574717"/>
    </source>
</evidence>
<dbReference type="Proteomes" id="UP000574717">
    <property type="component" value="Unassembled WGS sequence"/>
</dbReference>
<dbReference type="Gene3D" id="6.20.440.10">
    <property type="match status" value="1"/>
</dbReference>
<gene>
    <name evidence="3" type="ORF">HKBW3S03_00565</name>
    <name evidence="4" type="ORF">HKBW3S09_01243</name>
    <name evidence="5" type="ORF">HKBW3S34_00566</name>
</gene>
<dbReference type="SUPFAM" id="SSF53383">
    <property type="entry name" value="PLP-dependent transferases"/>
    <property type="match status" value="1"/>
</dbReference>
<dbReference type="InterPro" id="IPR015424">
    <property type="entry name" value="PyrdxlP-dep_Trfase"/>
</dbReference>
<accession>A0A6V8NI79</accession>
<evidence type="ECO:0000313" key="4">
    <source>
        <dbReference type="EMBL" id="GFP23778.1"/>
    </source>
</evidence>
<dbReference type="Proteomes" id="UP000588083">
    <property type="component" value="Unassembled WGS sequence"/>
</dbReference>
<sequence>MKQELISDVVVKRDLTSDVATKRKLIFEKSKDGHHGYSLPQLDVPERPIEELLPKNILRDIDPQLPEVDELTVVRHYTRLSQMNHSVDTGFYPLGSCTMKYNPKVNEKVARLEGFVHLHPYQPEEEVQGVLEVIYTLERLLAEITGMYRGTRSRSSRRACRNAHYKSPSDEKRRKENQGPGAGLSSRHEPGHSQDVWIQGGRAQI</sequence>
<proteinExistence type="predicted"/>
<dbReference type="GO" id="GO:0004375">
    <property type="term" value="F:glycine dehydrogenase (decarboxylating) activity"/>
    <property type="evidence" value="ECO:0007669"/>
    <property type="project" value="InterPro"/>
</dbReference>
<feature type="region of interest" description="Disordered" evidence="2">
    <location>
        <begin position="151"/>
        <end position="205"/>
    </location>
</feature>
<dbReference type="EMBL" id="BLRW01000195">
    <property type="protein sequence ID" value="GFP23778.1"/>
    <property type="molecule type" value="Genomic_DNA"/>
</dbReference>
<reference evidence="6 7" key="1">
    <citation type="journal article" date="2020" name="Front. Microbiol.">
        <title>Single-cell genomics of novel Actinobacteria with the Wood-Ljungdahl pathway discovered in a serpentinizing system.</title>
        <authorList>
            <person name="Merino N."/>
            <person name="Kawai M."/>
            <person name="Boyd E.S."/>
            <person name="Colman D.R."/>
            <person name="McGlynn S.E."/>
            <person name="Nealson K.H."/>
            <person name="Kurokawa K."/>
            <person name="Hongoh Y."/>
        </authorList>
    </citation>
    <scope>NUCLEOTIDE SEQUENCE [LARGE SCALE GENOMIC DNA]</scope>
    <source>
        <strain evidence="3 6">S03</strain>
        <strain evidence="4 7">S09_30</strain>
        <strain evidence="5 8">S34</strain>
    </source>
</reference>
<evidence type="ECO:0000313" key="7">
    <source>
        <dbReference type="Proteomes" id="UP000585609"/>
    </source>
</evidence>
<feature type="compositionally biased region" description="Basic residues" evidence="2">
    <location>
        <begin position="151"/>
        <end position="164"/>
    </location>
</feature>
<dbReference type="EMBL" id="BLRZ01000018">
    <property type="protein sequence ID" value="GFP29646.1"/>
    <property type="molecule type" value="Genomic_DNA"/>
</dbReference>
<dbReference type="GO" id="GO:0030170">
    <property type="term" value="F:pyridoxal phosphate binding"/>
    <property type="evidence" value="ECO:0007669"/>
    <property type="project" value="TreeGrafter"/>
</dbReference>